<evidence type="ECO:0000313" key="2">
    <source>
        <dbReference type="Proteomes" id="UP001148125"/>
    </source>
</evidence>
<organism evidence="1 2">
    <name type="scientific">Alkalihalobacterium chitinilyticum</name>
    <dbReference type="NCBI Taxonomy" id="2980103"/>
    <lineage>
        <taxon>Bacteria</taxon>
        <taxon>Bacillati</taxon>
        <taxon>Bacillota</taxon>
        <taxon>Bacilli</taxon>
        <taxon>Bacillales</taxon>
        <taxon>Bacillaceae</taxon>
        <taxon>Alkalihalobacterium</taxon>
    </lineage>
</organism>
<reference evidence="1" key="1">
    <citation type="submission" date="2024-05" db="EMBL/GenBank/DDBJ databases">
        <title>Alkalihalobacillus sp. strain MEB203 novel alkaliphilic bacterium from Lonar Lake, India.</title>
        <authorList>
            <person name="Joshi A."/>
            <person name="Thite S."/>
            <person name="Mengade P."/>
        </authorList>
    </citation>
    <scope>NUCLEOTIDE SEQUENCE</scope>
    <source>
        <strain evidence="1">MEB 203</strain>
    </source>
</reference>
<dbReference type="Proteomes" id="UP001148125">
    <property type="component" value="Unassembled WGS sequence"/>
</dbReference>
<name>A0ABT5VE26_9BACI</name>
<accession>A0ABT5VE26</accession>
<protein>
    <submittedName>
        <fullName evidence="1">Uncharacterized protein</fullName>
    </submittedName>
</protein>
<gene>
    <name evidence="1" type="ORF">N7Z68_08300</name>
</gene>
<keyword evidence="2" id="KW-1185">Reference proteome</keyword>
<dbReference type="EMBL" id="JAOTPO010000004">
    <property type="protein sequence ID" value="MDE5413386.1"/>
    <property type="molecule type" value="Genomic_DNA"/>
</dbReference>
<comment type="caution">
    <text evidence="1">The sequence shown here is derived from an EMBL/GenBank/DDBJ whole genome shotgun (WGS) entry which is preliminary data.</text>
</comment>
<sequence length="84" mass="9443">MRGRKLLGENQFLGFLRLSGASIGDRKIGGSEKTVLKARDEDRKIEGSKKTVIKRGDEDRKVVGSEKMVIKVMVGDRKIERNVK</sequence>
<dbReference type="RefSeq" id="WP_275118003.1">
    <property type="nucleotide sequence ID" value="NZ_JAOTPO010000004.1"/>
</dbReference>
<evidence type="ECO:0000313" key="1">
    <source>
        <dbReference type="EMBL" id="MDE5413386.1"/>
    </source>
</evidence>
<proteinExistence type="predicted"/>